<dbReference type="SUPFAM" id="SSF56601">
    <property type="entry name" value="beta-lactamase/transpeptidase-like"/>
    <property type="match status" value="1"/>
</dbReference>
<dbReference type="Gene3D" id="3.40.710.10">
    <property type="entry name" value="DD-peptidase/beta-lactamase superfamily"/>
    <property type="match status" value="1"/>
</dbReference>
<evidence type="ECO:0000259" key="1">
    <source>
        <dbReference type="Pfam" id="PF00144"/>
    </source>
</evidence>
<sequence length="374" mass="40331">MTDIHGFAAAHLGPVKDAFAANFAEGQERGARFTVVQDGETILDLWAGSVDRGGEVPFTDKTLVPVFSSTKAVTALMIARLVDQGKLDYEATVASYWPEFGQNGKETITLGQLISHQGGIPGFDPPRAPELWFDIPAVLEAICAQAPLWTPGEGSGYHPYTTGFVLGELFRRVDGRTLGTALREDIATKYGLDLFIGTPESEFGRITELQKPSAVPNFGEVDDIKKAAFLNKGAFPGGRGSSEWRSLEMPAANGHATAEALAKYMNIIATGGFIGGDRVISLSALGQALRERVYGPDRVLPYRLSWGAGFLRNKNILIYGKNERAVGHSGNGGSMLMADPDKKLSASYAMNRQSNYLIGDPRPVRLMDALYTAV</sequence>
<accession>A0ABT5HJJ9</accession>
<keyword evidence="3" id="KW-1185">Reference proteome</keyword>
<dbReference type="EMBL" id="JAQQKV010000002">
    <property type="protein sequence ID" value="MDC7676425.1"/>
    <property type="molecule type" value="Genomic_DNA"/>
</dbReference>
<dbReference type="GO" id="GO:0016787">
    <property type="term" value="F:hydrolase activity"/>
    <property type="evidence" value="ECO:0007669"/>
    <property type="project" value="UniProtKB-KW"/>
</dbReference>
<dbReference type="Proteomes" id="UP001218579">
    <property type="component" value="Unassembled WGS sequence"/>
</dbReference>
<protein>
    <submittedName>
        <fullName evidence="2">Serine hydrolase</fullName>
    </submittedName>
</protein>
<dbReference type="Pfam" id="PF00144">
    <property type="entry name" value="Beta-lactamase"/>
    <property type="match status" value="1"/>
</dbReference>
<gene>
    <name evidence="2" type="ORF">PQU98_09810</name>
</gene>
<dbReference type="InterPro" id="IPR001466">
    <property type="entry name" value="Beta-lactam-related"/>
</dbReference>
<reference evidence="2 3" key="1">
    <citation type="submission" date="2023-01" db="EMBL/GenBank/DDBJ databases">
        <title>Novel species of the genus Asticcacaulis isolated from rivers.</title>
        <authorList>
            <person name="Lu H."/>
        </authorList>
    </citation>
    <scope>NUCLEOTIDE SEQUENCE [LARGE SCALE GENOMIC DNA]</scope>
    <source>
        <strain evidence="2 3">LKC15W</strain>
    </source>
</reference>
<name>A0ABT5HJJ9_9CAUL</name>
<proteinExistence type="predicted"/>
<evidence type="ECO:0000313" key="2">
    <source>
        <dbReference type="EMBL" id="MDC7676425.1"/>
    </source>
</evidence>
<dbReference type="PANTHER" id="PTHR43319">
    <property type="entry name" value="BETA-LACTAMASE-RELATED"/>
    <property type="match status" value="1"/>
</dbReference>
<comment type="caution">
    <text evidence="2">The sequence shown here is derived from an EMBL/GenBank/DDBJ whole genome shotgun (WGS) entry which is preliminary data.</text>
</comment>
<feature type="domain" description="Beta-lactamase-related" evidence="1">
    <location>
        <begin position="20"/>
        <end position="355"/>
    </location>
</feature>
<organism evidence="2 3">
    <name type="scientific">Asticcacaulis machinosus</name>
    <dbReference type="NCBI Taxonomy" id="2984211"/>
    <lineage>
        <taxon>Bacteria</taxon>
        <taxon>Pseudomonadati</taxon>
        <taxon>Pseudomonadota</taxon>
        <taxon>Alphaproteobacteria</taxon>
        <taxon>Caulobacterales</taxon>
        <taxon>Caulobacteraceae</taxon>
        <taxon>Asticcacaulis</taxon>
    </lineage>
</organism>
<dbReference type="InterPro" id="IPR052907">
    <property type="entry name" value="Beta-lactamase/esterase"/>
</dbReference>
<dbReference type="PANTHER" id="PTHR43319:SF3">
    <property type="entry name" value="BETA-LACTAMASE-RELATED DOMAIN-CONTAINING PROTEIN"/>
    <property type="match status" value="1"/>
</dbReference>
<evidence type="ECO:0000313" key="3">
    <source>
        <dbReference type="Proteomes" id="UP001218579"/>
    </source>
</evidence>
<dbReference type="InterPro" id="IPR012338">
    <property type="entry name" value="Beta-lactam/transpept-like"/>
</dbReference>
<dbReference type="RefSeq" id="WP_272744763.1">
    <property type="nucleotide sequence ID" value="NZ_JAQQKV010000002.1"/>
</dbReference>
<keyword evidence="2" id="KW-0378">Hydrolase</keyword>